<keyword evidence="1" id="KW-0812">Transmembrane</keyword>
<evidence type="ECO:0000313" key="3">
    <source>
        <dbReference type="Proteomes" id="UP000630353"/>
    </source>
</evidence>
<protein>
    <recommendedName>
        <fullName evidence="4">DUF808 domain-containing protein</fullName>
    </recommendedName>
</protein>
<proteinExistence type="predicted"/>
<reference evidence="2" key="2">
    <citation type="submission" date="2020-09" db="EMBL/GenBank/DDBJ databases">
        <authorList>
            <person name="Sun Q."/>
            <person name="Kim S."/>
        </authorList>
    </citation>
    <scope>NUCLEOTIDE SEQUENCE</scope>
    <source>
        <strain evidence="2">KCTC 42651</strain>
    </source>
</reference>
<dbReference type="PANTHER" id="PTHR30503:SF3">
    <property type="entry name" value="INNER MEMBRANE PROTEIN YEDI"/>
    <property type="match status" value="1"/>
</dbReference>
<dbReference type="PANTHER" id="PTHR30503">
    <property type="entry name" value="INNER MEMBRANE PROTEIN YEDI"/>
    <property type="match status" value="1"/>
</dbReference>
<dbReference type="RefSeq" id="WP_189994684.1">
    <property type="nucleotide sequence ID" value="NZ_BMZS01000013.1"/>
</dbReference>
<dbReference type="InterPro" id="IPR008526">
    <property type="entry name" value="YedI"/>
</dbReference>
<dbReference type="GO" id="GO:0005886">
    <property type="term" value="C:plasma membrane"/>
    <property type="evidence" value="ECO:0007669"/>
    <property type="project" value="TreeGrafter"/>
</dbReference>
<feature type="transmembrane region" description="Helical" evidence="1">
    <location>
        <begin position="175"/>
        <end position="197"/>
    </location>
</feature>
<sequence length="327" mass="33651">MSSGLLALLDDVAALTKVAAASVDDVVGYAAKAGAKSAGVVIDDTAVTPRYVVGFTADRELPIVAKIAVGSLRNKLLFLLPAALALGVFAPWAITPLLMLGGAYLSFEGAEKVWEAIVPHKGGEERLEAARAVLDAEAMERQRVAGAIRTDFILSAEIMAITLYAIPATDFWSRAAVLALVGVGITVGVYGAVALLVKADDFGVLIGRNRSQSFLGSVGRVLGLAIVRTMPLFLELLATVGTAAMLWVGGGIVVHGLEELGLPWPAHAVEAIAGAVAHRVPVASGAVEWLAGAVAAGVAGLLLGATLIPLVSGVLVPLWGRLSAFRR</sequence>
<accession>A0A919CSA5</accession>
<reference evidence="2" key="1">
    <citation type="journal article" date="2014" name="Int. J. Syst. Evol. Microbiol.">
        <title>Complete genome sequence of Corynebacterium casei LMG S-19264T (=DSM 44701T), isolated from a smear-ripened cheese.</title>
        <authorList>
            <consortium name="US DOE Joint Genome Institute (JGI-PGF)"/>
            <person name="Walter F."/>
            <person name="Albersmeier A."/>
            <person name="Kalinowski J."/>
            <person name="Ruckert C."/>
        </authorList>
    </citation>
    <scope>NUCLEOTIDE SEQUENCE</scope>
    <source>
        <strain evidence="2">KCTC 42651</strain>
    </source>
</reference>
<evidence type="ECO:0008006" key="4">
    <source>
        <dbReference type="Google" id="ProtNLM"/>
    </source>
</evidence>
<feature type="transmembrane region" description="Helical" evidence="1">
    <location>
        <begin position="76"/>
        <end position="94"/>
    </location>
</feature>
<dbReference type="Proteomes" id="UP000630353">
    <property type="component" value="Unassembled WGS sequence"/>
</dbReference>
<gene>
    <name evidence="2" type="ORF">GCM10017083_49090</name>
</gene>
<organism evidence="2 3">
    <name type="scientific">Thalassobaculum fulvum</name>
    <dbReference type="NCBI Taxonomy" id="1633335"/>
    <lineage>
        <taxon>Bacteria</taxon>
        <taxon>Pseudomonadati</taxon>
        <taxon>Pseudomonadota</taxon>
        <taxon>Alphaproteobacteria</taxon>
        <taxon>Rhodospirillales</taxon>
        <taxon>Thalassobaculaceae</taxon>
        <taxon>Thalassobaculum</taxon>
    </lineage>
</organism>
<keyword evidence="1" id="KW-1133">Transmembrane helix</keyword>
<feature type="transmembrane region" description="Helical" evidence="1">
    <location>
        <begin position="289"/>
        <end position="319"/>
    </location>
</feature>
<dbReference type="PIRSF" id="PIRSF016660">
    <property type="entry name" value="YedI"/>
    <property type="match status" value="1"/>
</dbReference>
<keyword evidence="1" id="KW-0472">Membrane</keyword>
<comment type="caution">
    <text evidence="2">The sequence shown here is derived from an EMBL/GenBank/DDBJ whole genome shotgun (WGS) entry which is preliminary data.</text>
</comment>
<name>A0A919CSA5_9PROT</name>
<feature type="transmembrane region" description="Helical" evidence="1">
    <location>
        <begin position="232"/>
        <end position="254"/>
    </location>
</feature>
<dbReference type="EMBL" id="BMZS01000013">
    <property type="protein sequence ID" value="GHD61571.1"/>
    <property type="molecule type" value="Genomic_DNA"/>
</dbReference>
<keyword evidence="3" id="KW-1185">Reference proteome</keyword>
<dbReference type="Pfam" id="PF05661">
    <property type="entry name" value="DUF808"/>
    <property type="match status" value="1"/>
</dbReference>
<evidence type="ECO:0000256" key="1">
    <source>
        <dbReference type="SAM" id="Phobius"/>
    </source>
</evidence>
<evidence type="ECO:0000313" key="2">
    <source>
        <dbReference type="EMBL" id="GHD61571.1"/>
    </source>
</evidence>
<dbReference type="AlphaFoldDB" id="A0A919CSA5"/>